<dbReference type="InterPro" id="IPR013830">
    <property type="entry name" value="SGNH_hydro"/>
</dbReference>
<dbReference type="Proteomes" id="UP000048926">
    <property type="component" value="Unassembled WGS sequence"/>
</dbReference>
<evidence type="ECO:0000259" key="1">
    <source>
        <dbReference type="Pfam" id="PF13472"/>
    </source>
</evidence>
<dbReference type="PANTHER" id="PTHR30383">
    <property type="entry name" value="THIOESTERASE 1/PROTEASE 1/LYSOPHOSPHOLIPASE L1"/>
    <property type="match status" value="1"/>
</dbReference>
<evidence type="ECO:0000313" key="2">
    <source>
        <dbReference type="EMBL" id="CTQ46213.1"/>
    </source>
</evidence>
<dbReference type="EC" id="3.1.1.1" evidence="2"/>
<evidence type="ECO:0000313" key="3">
    <source>
        <dbReference type="Proteomes" id="UP000048926"/>
    </source>
</evidence>
<sequence>MGLLKSVFQSQKSVHVNRFIACLTIIILSFLPMAAQSADLKLVVLGDSLSAGYQLSAGEGFTDQLQKALDAKGQSVEVVNAGVSGDTSSGGLSRLDWSVGPDTSAVIVELGANDALRGISPELTRKNIDEIVRRLTERGVAVLVAGMLAPRNLGPEYAEAFDPIYSDVAKAHDALFYPFFLEGAALNPDLNLSDGMHPNAKGVEVIVENILPKVEELLAKARS</sequence>
<proteinExistence type="predicted"/>
<dbReference type="GO" id="GO:0004622">
    <property type="term" value="F:phosphatidylcholine lysophospholipase activity"/>
    <property type="evidence" value="ECO:0007669"/>
    <property type="project" value="TreeGrafter"/>
</dbReference>
<dbReference type="InterPro" id="IPR051532">
    <property type="entry name" value="Ester_Hydrolysis_Enzymes"/>
</dbReference>
<dbReference type="InterPro" id="IPR008265">
    <property type="entry name" value="Lipase_GDSL_AS"/>
</dbReference>
<dbReference type="PANTHER" id="PTHR30383:SF24">
    <property type="entry name" value="THIOESTERASE 1_PROTEASE 1_LYSOPHOSPHOLIPASE L1"/>
    <property type="match status" value="1"/>
</dbReference>
<dbReference type="EMBL" id="CXST01000003">
    <property type="protein sequence ID" value="CTQ46213.1"/>
    <property type="molecule type" value="Genomic_DNA"/>
</dbReference>
<keyword evidence="2" id="KW-0378">Hydrolase</keyword>
<dbReference type="GO" id="GO:0106435">
    <property type="term" value="F:carboxylesterase activity"/>
    <property type="evidence" value="ECO:0007669"/>
    <property type="project" value="UniProtKB-EC"/>
</dbReference>
<protein>
    <submittedName>
        <fullName evidence="2">Esterase TesA</fullName>
        <ecNumber evidence="2">3.1.1.1</ecNumber>
    </submittedName>
</protein>
<dbReference type="Pfam" id="PF13472">
    <property type="entry name" value="Lipase_GDSL_2"/>
    <property type="match status" value="1"/>
</dbReference>
<organism evidence="2 3">
    <name type="scientific">Roseibium aggregatum</name>
    <dbReference type="NCBI Taxonomy" id="187304"/>
    <lineage>
        <taxon>Bacteria</taxon>
        <taxon>Pseudomonadati</taxon>
        <taxon>Pseudomonadota</taxon>
        <taxon>Alphaproteobacteria</taxon>
        <taxon>Hyphomicrobiales</taxon>
        <taxon>Stappiaceae</taxon>
        <taxon>Roseibium</taxon>
    </lineage>
</organism>
<dbReference type="InterPro" id="IPR036514">
    <property type="entry name" value="SGNH_hydro_sf"/>
</dbReference>
<dbReference type="CDD" id="cd01822">
    <property type="entry name" value="Lysophospholipase_L1_like"/>
    <property type="match status" value="1"/>
</dbReference>
<dbReference type="Gene3D" id="3.40.50.1110">
    <property type="entry name" value="SGNH hydrolase"/>
    <property type="match status" value="1"/>
</dbReference>
<dbReference type="AlphaFoldDB" id="A0A0M6Y9L0"/>
<name>A0A0M6Y9L0_9HYPH</name>
<feature type="domain" description="SGNH hydrolase-type esterase" evidence="1">
    <location>
        <begin position="44"/>
        <end position="203"/>
    </location>
</feature>
<keyword evidence="3" id="KW-1185">Reference proteome</keyword>
<dbReference type="GO" id="GO:0006629">
    <property type="term" value="P:lipid metabolic process"/>
    <property type="evidence" value="ECO:0007669"/>
    <property type="project" value="InterPro"/>
</dbReference>
<accession>A0A0M6Y9L0</accession>
<dbReference type="SUPFAM" id="SSF52266">
    <property type="entry name" value="SGNH hydrolase"/>
    <property type="match status" value="1"/>
</dbReference>
<reference evidence="3" key="1">
    <citation type="submission" date="2015-07" db="EMBL/GenBank/DDBJ databases">
        <authorList>
            <person name="Rodrigo-Torres Lidia"/>
            <person name="Arahal R.David."/>
        </authorList>
    </citation>
    <scope>NUCLEOTIDE SEQUENCE [LARGE SCALE GENOMIC DNA]</scope>
    <source>
        <strain evidence="3">CECT 4801</strain>
    </source>
</reference>
<dbReference type="PROSITE" id="PS01098">
    <property type="entry name" value="LIPASE_GDSL_SER"/>
    <property type="match status" value="1"/>
</dbReference>
<gene>
    <name evidence="2" type="primary">tesA</name>
    <name evidence="2" type="ORF">LAL4801_04670</name>
</gene>
<dbReference type="STRING" id="187304.B0E33_13540"/>